<keyword evidence="8" id="KW-0378">Hydrolase</keyword>
<evidence type="ECO:0000313" key="12">
    <source>
        <dbReference type="EMBL" id="GAA4649650.1"/>
    </source>
</evidence>
<proteinExistence type="inferred from homology"/>
<evidence type="ECO:0000313" key="13">
    <source>
        <dbReference type="Proteomes" id="UP001500604"/>
    </source>
</evidence>
<feature type="domain" description="Restriction endonuclease type I HsdR N-terminal" evidence="11">
    <location>
        <begin position="2"/>
        <end position="210"/>
    </location>
</feature>
<evidence type="ECO:0000256" key="3">
    <source>
        <dbReference type="ARBA" id="ARBA00012654"/>
    </source>
</evidence>
<keyword evidence="4" id="KW-0540">Nuclease</keyword>
<evidence type="ECO:0000259" key="11">
    <source>
        <dbReference type="Pfam" id="PF04313"/>
    </source>
</evidence>
<evidence type="ECO:0000256" key="5">
    <source>
        <dbReference type="ARBA" id="ARBA00022741"/>
    </source>
</evidence>
<keyword evidence="10" id="KW-0238">DNA-binding</keyword>
<dbReference type="Proteomes" id="UP001500604">
    <property type="component" value="Unassembled WGS sequence"/>
</dbReference>
<sequence>MITEDQLEQLCLEWFRTAGWEVLHGPDIAPDGSNPMLSNYQDVLLKPDLEKAFTQLNPHLPSGCFEQVWATLTKPESLDLITNNRHFHKLLLDGVPVDYKGDDEQWVNDHAFLVDFESDANNRFVAVNQFTLTGTKNPRRPDIVCFINGIPFAVLELKSPGDENVDIWDAFNQLQTYKDEISDLFIFNEALVISDGYTARVGSLTADQERRENA</sequence>
<comment type="catalytic activity">
    <reaction evidence="1">
        <text>Endonucleolytic cleavage of DNA to give random double-stranded fragments with terminal 5'-phosphates, ATP is simultaneously hydrolyzed.</text>
        <dbReference type="EC" id="3.1.21.3"/>
    </reaction>
</comment>
<reference evidence="13" key="1">
    <citation type="journal article" date="2019" name="Int. J. Syst. Evol. Microbiol.">
        <title>The Global Catalogue of Microorganisms (GCM) 10K type strain sequencing project: providing services to taxonomists for standard genome sequencing and annotation.</title>
        <authorList>
            <consortium name="The Broad Institute Genomics Platform"/>
            <consortium name="The Broad Institute Genome Sequencing Center for Infectious Disease"/>
            <person name="Wu L."/>
            <person name="Ma J."/>
        </authorList>
    </citation>
    <scope>NUCLEOTIDE SEQUENCE [LARGE SCALE GENOMIC DNA]</scope>
    <source>
        <strain evidence="13">JCM 17805</strain>
    </source>
</reference>
<keyword evidence="9" id="KW-0067">ATP-binding</keyword>
<keyword evidence="5" id="KW-0547">Nucleotide-binding</keyword>
<dbReference type="CDD" id="cd22332">
    <property type="entry name" value="HsdR_N"/>
    <property type="match status" value="1"/>
</dbReference>
<evidence type="ECO:0000256" key="2">
    <source>
        <dbReference type="ARBA" id="ARBA00008598"/>
    </source>
</evidence>
<evidence type="ECO:0000256" key="8">
    <source>
        <dbReference type="ARBA" id="ARBA00022801"/>
    </source>
</evidence>
<accession>A0ABP8V0N5</accession>
<dbReference type="Gene3D" id="3.90.1570.50">
    <property type="match status" value="1"/>
</dbReference>
<evidence type="ECO:0000256" key="7">
    <source>
        <dbReference type="ARBA" id="ARBA00022759"/>
    </source>
</evidence>
<evidence type="ECO:0000256" key="6">
    <source>
        <dbReference type="ARBA" id="ARBA00022747"/>
    </source>
</evidence>
<dbReference type="EMBL" id="BAABFL010000237">
    <property type="protein sequence ID" value="GAA4649650.1"/>
    <property type="molecule type" value="Genomic_DNA"/>
</dbReference>
<comment type="caution">
    <text evidence="12">The sequence shown here is derived from an EMBL/GenBank/DDBJ whole genome shotgun (WGS) entry which is preliminary data.</text>
</comment>
<dbReference type="Pfam" id="PF04313">
    <property type="entry name" value="HSDR_N"/>
    <property type="match status" value="1"/>
</dbReference>
<dbReference type="PANTHER" id="PTHR30195">
    <property type="entry name" value="TYPE I SITE-SPECIFIC DEOXYRIBONUCLEASE PROTEIN SUBUNIT M AND R"/>
    <property type="match status" value="1"/>
</dbReference>
<evidence type="ECO:0000256" key="4">
    <source>
        <dbReference type="ARBA" id="ARBA00022722"/>
    </source>
</evidence>
<dbReference type="EC" id="3.1.21.3" evidence="3"/>
<dbReference type="PANTHER" id="PTHR30195:SF15">
    <property type="entry name" value="TYPE I RESTRICTION ENZYME HINDI ENDONUCLEASE SUBUNIT"/>
    <property type="match status" value="1"/>
</dbReference>
<evidence type="ECO:0000256" key="9">
    <source>
        <dbReference type="ARBA" id="ARBA00022840"/>
    </source>
</evidence>
<dbReference type="InterPro" id="IPR007409">
    <property type="entry name" value="Restrct_endonuc_type1_HsdR_N"/>
</dbReference>
<protein>
    <recommendedName>
        <fullName evidence="3">type I site-specific deoxyribonuclease</fullName>
        <ecNumber evidence="3">3.1.21.3</ecNumber>
    </recommendedName>
</protein>
<keyword evidence="13" id="KW-1185">Reference proteome</keyword>
<keyword evidence="6" id="KW-0680">Restriction system</keyword>
<evidence type="ECO:0000256" key="10">
    <source>
        <dbReference type="ARBA" id="ARBA00023125"/>
    </source>
</evidence>
<dbReference type="InterPro" id="IPR051268">
    <property type="entry name" value="Type-I_R_enzyme_R_subunit"/>
</dbReference>
<name>A0ABP8V0N5_9GAMM</name>
<gene>
    <name evidence="12" type="ORF">GCM10023116_19280</name>
</gene>
<dbReference type="RefSeq" id="WP_345195602.1">
    <property type="nucleotide sequence ID" value="NZ_BAABFL010000237.1"/>
</dbReference>
<evidence type="ECO:0000256" key="1">
    <source>
        <dbReference type="ARBA" id="ARBA00000851"/>
    </source>
</evidence>
<comment type="similarity">
    <text evidence="2">Belongs to the HsdR family.</text>
</comment>
<keyword evidence="7" id="KW-0255">Endonuclease</keyword>
<organism evidence="12 13">
    <name type="scientific">Kistimonas scapharcae</name>
    <dbReference type="NCBI Taxonomy" id="1036133"/>
    <lineage>
        <taxon>Bacteria</taxon>
        <taxon>Pseudomonadati</taxon>
        <taxon>Pseudomonadota</taxon>
        <taxon>Gammaproteobacteria</taxon>
        <taxon>Oceanospirillales</taxon>
        <taxon>Endozoicomonadaceae</taxon>
        <taxon>Kistimonas</taxon>
    </lineage>
</organism>